<dbReference type="GO" id="GO:0005794">
    <property type="term" value="C:Golgi apparatus"/>
    <property type="evidence" value="ECO:0007669"/>
    <property type="project" value="TreeGrafter"/>
</dbReference>
<keyword evidence="5" id="KW-0175">Coiled coil</keyword>
<comment type="similarity">
    <text evidence="2">Belongs to the IFT57 family.</text>
</comment>
<gene>
    <name evidence="6" type="ORF">EGYM00163_LOCUS26418</name>
</gene>
<evidence type="ECO:0000313" key="6">
    <source>
        <dbReference type="EMBL" id="CAE0815261.1"/>
    </source>
</evidence>
<dbReference type="GO" id="GO:0005815">
    <property type="term" value="C:microtubule organizing center"/>
    <property type="evidence" value="ECO:0007669"/>
    <property type="project" value="TreeGrafter"/>
</dbReference>
<evidence type="ECO:0000256" key="1">
    <source>
        <dbReference type="ARBA" id="ARBA00004138"/>
    </source>
</evidence>
<organism evidence="6">
    <name type="scientific">Eutreptiella gymnastica</name>
    <dbReference type="NCBI Taxonomy" id="73025"/>
    <lineage>
        <taxon>Eukaryota</taxon>
        <taxon>Discoba</taxon>
        <taxon>Euglenozoa</taxon>
        <taxon>Euglenida</taxon>
        <taxon>Spirocuta</taxon>
        <taxon>Euglenophyceae</taxon>
        <taxon>Eutreptiales</taxon>
        <taxon>Eutreptiaceae</taxon>
        <taxon>Eutreptiella</taxon>
    </lineage>
</organism>
<dbReference type="InterPro" id="IPR019530">
    <property type="entry name" value="Intra-flagellar_transport_57"/>
</dbReference>
<evidence type="ECO:0008006" key="7">
    <source>
        <dbReference type="Google" id="ProtNLM"/>
    </source>
</evidence>
<dbReference type="PANTHER" id="PTHR16011:SF0">
    <property type="entry name" value="INTRAFLAGELLAR TRANSPORT PROTEIN 57 HOMOLOG"/>
    <property type="match status" value="1"/>
</dbReference>
<dbReference type="EMBL" id="HBJA01075279">
    <property type="protein sequence ID" value="CAE0815261.1"/>
    <property type="molecule type" value="Transcribed_RNA"/>
</dbReference>
<dbReference type="PANTHER" id="PTHR16011">
    <property type="entry name" value="IFT57/HIPPI"/>
    <property type="match status" value="1"/>
</dbReference>
<keyword evidence="3" id="KW-0969">Cilium</keyword>
<evidence type="ECO:0000256" key="4">
    <source>
        <dbReference type="ARBA" id="ARBA00023273"/>
    </source>
</evidence>
<name>A0A7S4D3P6_9EUGL</name>
<dbReference type="Pfam" id="PF10498">
    <property type="entry name" value="IFT57"/>
    <property type="match status" value="1"/>
</dbReference>
<reference evidence="6" key="1">
    <citation type="submission" date="2021-01" db="EMBL/GenBank/DDBJ databases">
        <authorList>
            <person name="Corre E."/>
            <person name="Pelletier E."/>
            <person name="Niang G."/>
            <person name="Scheremetjew M."/>
            <person name="Finn R."/>
            <person name="Kale V."/>
            <person name="Holt S."/>
            <person name="Cochrane G."/>
            <person name="Meng A."/>
            <person name="Brown T."/>
            <person name="Cohen L."/>
        </authorList>
    </citation>
    <scope>NUCLEOTIDE SEQUENCE</scope>
    <source>
        <strain evidence="6">CCMP1594</strain>
    </source>
</reference>
<proteinExistence type="inferred from homology"/>
<accession>A0A7S4D3P6</accession>
<dbReference type="GO" id="GO:0005929">
    <property type="term" value="C:cilium"/>
    <property type="evidence" value="ECO:0007669"/>
    <property type="project" value="UniProtKB-SubCell"/>
</dbReference>
<sequence>MDDDGMMENGQDDDRMRPSLVALPVDDATMEDIIDKLKILEYESEFCLRNSFRPITHAYFTRPSPNPNEQFFVFTSLVAWLFQLAGERFQAPTQFDEPNASATSIISTLRSMGFNVKDIAPGKLRMGHGDAVLHVINMLCDKVLQIRGFTFKTPEWAADTYDDELEVNDGPQDEVREDVVSDLDEEEQMIDDILADEVVKEEITPEADPGEWAKEAQRVAPLLAIKRTNDFRDWRSHLAWTASLLTTIDKVFPGVKVALEGTIENIMKAIETIQKREMALMEQCTGKVEEFRAYKKDFNNVSDKYKASTDGVGTLSNELNQITELLENLKSEIQHREELMQDTSSLGKIKDAMGKIKTEINDMELRIGVYQHRMMHYLLKNHSKTEGEAAELNDVDSEEEDDWR</sequence>
<dbReference type="GO" id="GO:0030992">
    <property type="term" value="C:intraciliary transport particle B"/>
    <property type="evidence" value="ECO:0007669"/>
    <property type="project" value="TreeGrafter"/>
</dbReference>
<dbReference type="GO" id="GO:0042073">
    <property type="term" value="P:intraciliary transport"/>
    <property type="evidence" value="ECO:0007669"/>
    <property type="project" value="TreeGrafter"/>
</dbReference>
<evidence type="ECO:0000256" key="2">
    <source>
        <dbReference type="ARBA" id="ARBA00009415"/>
    </source>
</evidence>
<comment type="subcellular location">
    <subcellularLocation>
        <location evidence="1">Cell projection</location>
        <location evidence="1">Cilium</location>
    </subcellularLocation>
</comment>
<dbReference type="SUPFAM" id="SSF144292">
    <property type="entry name" value="occludin/ELL-like"/>
    <property type="match status" value="1"/>
</dbReference>
<evidence type="ECO:0000256" key="3">
    <source>
        <dbReference type="ARBA" id="ARBA00023069"/>
    </source>
</evidence>
<keyword evidence="4" id="KW-0966">Cell projection</keyword>
<protein>
    <recommendedName>
        <fullName evidence="7">Intraflagellar transport protein 57 homolog</fullName>
    </recommendedName>
</protein>
<dbReference type="GO" id="GO:1905515">
    <property type="term" value="P:non-motile cilium assembly"/>
    <property type="evidence" value="ECO:0007669"/>
    <property type="project" value="TreeGrafter"/>
</dbReference>
<feature type="coiled-coil region" evidence="5">
    <location>
        <begin position="312"/>
        <end position="342"/>
    </location>
</feature>
<dbReference type="AlphaFoldDB" id="A0A7S4D3P6"/>
<evidence type="ECO:0000256" key="5">
    <source>
        <dbReference type="SAM" id="Coils"/>
    </source>
</evidence>